<dbReference type="InterPro" id="IPR057666">
    <property type="entry name" value="DrpA_SLOG"/>
</dbReference>
<dbReference type="PANTHER" id="PTHR43022">
    <property type="entry name" value="PROTEIN SMF"/>
    <property type="match status" value="1"/>
</dbReference>
<dbReference type="EMBL" id="JAPQER010000002">
    <property type="protein sequence ID" value="MCY6483948.1"/>
    <property type="molecule type" value="Genomic_DNA"/>
</dbReference>
<dbReference type="Proteomes" id="UP001078443">
    <property type="component" value="Unassembled WGS sequence"/>
</dbReference>
<dbReference type="InterPro" id="IPR036388">
    <property type="entry name" value="WH-like_DNA-bd_sf"/>
</dbReference>
<feature type="domain" description="Smf/DprA SLOG" evidence="2">
    <location>
        <begin position="75"/>
        <end position="283"/>
    </location>
</feature>
<dbReference type="SUPFAM" id="SSF102405">
    <property type="entry name" value="MCP/YpsA-like"/>
    <property type="match status" value="1"/>
</dbReference>
<dbReference type="PANTHER" id="PTHR43022:SF1">
    <property type="entry name" value="PROTEIN SMF"/>
    <property type="match status" value="1"/>
</dbReference>
<dbReference type="Gene3D" id="1.10.10.10">
    <property type="entry name" value="Winged helix-like DNA-binding domain superfamily/Winged helix DNA-binding domain"/>
    <property type="match status" value="1"/>
</dbReference>
<evidence type="ECO:0000259" key="2">
    <source>
        <dbReference type="Pfam" id="PF02481"/>
    </source>
</evidence>
<evidence type="ECO:0000313" key="4">
    <source>
        <dbReference type="EMBL" id="MCY6483948.1"/>
    </source>
</evidence>
<gene>
    <name evidence="4" type="primary">dprA</name>
    <name evidence="4" type="ORF">OW763_06245</name>
</gene>
<comment type="caution">
    <text evidence="4">The sequence shown here is derived from an EMBL/GenBank/DDBJ whole genome shotgun (WGS) entry which is preliminary data.</text>
</comment>
<evidence type="ECO:0000256" key="1">
    <source>
        <dbReference type="ARBA" id="ARBA00006525"/>
    </source>
</evidence>
<feature type="domain" description="DprA winged helix" evidence="3">
    <location>
        <begin position="303"/>
        <end position="350"/>
    </location>
</feature>
<dbReference type="Gene3D" id="3.40.50.450">
    <property type="match status" value="1"/>
</dbReference>
<protein>
    <submittedName>
        <fullName evidence="4">DNA-processing protein DprA</fullName>
    </submittedName>
</protein>
<evidence type="ECO:0000313" key="5">
    <source>
        <dbReference type="Proteomes" id="UP001078443"/>
    </source>
</evidence>
<reference evidence="4" key="1">
    <citation type="submission" date="2022-12" db="EMBL/GenBank/DDBJ databases">
        <authorList>
            <person name="Wang J."/>
        </authorList>
    </citation>
    <scope>NUCLEOTIDE SEQUENCE</scope>
    <source>
        <strain evidence="4">HY-45-18</strain>
    </source>
</reference>
<organism evidence="4 5">
    <name type="scientific">Clostridium aestuarii</name>
    <dbReference type="NCBI Taxonomy" id="338193"/>
    <lineage>
        <taxon>Bacteria</taxon>
        <taxon>Bacillati</taxon>
        <taxon>Bacillota</taxon>
        <taxon>Clostridia</taxon>
        <taxon>Eubacteriales</taxon>
        <taxon>Clostridiaceae</taxon>
        <taxon>Clostridium</taxon>
    </lineage>
</organism>
<dbReference type="Pfam" id="PF17782">
    <property type="entry name" value="WHD_DprA"/>
    <property type="match status" value="1"/>
</dbReference>
<dbReference type="InterPro" id="IPR041614">
    <property type="entry name" value="DprA_WH"/>
</dbReference>
<dbReference type="InterPro" id="IPR003488">
    <property type="entry name" value="DprA"/>
</dbReference>
<comment type="similarity">
    <text evidence="1">Belongs to the DprA/Smf family.</text>
</comment>
<keyword evidence="5" id="KW-1185">Reference proteome</keyword>
<dbReference type="Pfam" id="PF02481">
    <property type="entry name" value="DNA_processg_A"/>
    <property type="match status" value="1"/>
</dbReference>
<name>A0ABT4CY94_9CLOT</name>
<proteinExistence type="inferred from homology"/>
<evidence type="ECO:0000259" key="3">
    <source>
        <dbReference type="Pfam" id="PF17782"/>
    </source>
</evidence>
<dbReference type="RefSeq" id="WP_268040221.1">
    <property type="nucleotide sequence ID" value="NZ_JAPQER010000002.1"/>
</dbReference>
<dbReference type="NCBIfam" id="TIGR00732">
    <property type="entry name" value="dprA"/>
    <property type="match status" value="1"/>
</dbReference>
<sequence>MNDYELWFANANLSYMVKLKLLNKFKSVEKIWYYSIQNKKDNIFNTKMISALEKAWDKNKINFIKEKLVNEDIKTVVITDKLYPERLKVYEDSPYMLFYKGDIKKINYEHNVAVVGARECTNYGANVTNLICQHLCKNNINIISGLARGIDTLAHSKCINMNSYTCAVLGSGIDVVYPKQNLNLYHDISKNGCIISQFMPGIKPFSYNFPIRNRIISALSDLVIVIEGNEKSGSLITASSALDQGKDVIAVPGNVFSQQSKGTNKLIKDGAYVFTEIKDIYDILNIQDIKQPHIISSKMSCIEKEVYENIGNTPVHIDQIINLTQIDIRKLYEVLFDLKLKEQVICLSGNYYVRNNNKI</sequence>
<accession>A0ABT4CY94</accession>